<feature type="region of interest" description="Disordered" evidence="1">
    <location>
        <begin position="143"/>
        <end position="172"/>
    </location>
</feature>
<gene>
    <name evidence="2" type="ORF">IscW_ISCW006902</name>
</gene>
<feature type="region of interest" description="Disordered" evidence="1">
    <location>
        <begin position="29"/>
        <end position="79"/>
    </location>
</feature>
<organism>
    <name type="scientific">Ixodes scapularis</name>
    <name type="common">Black-legged tick</name>
    <name type="synonym">Deer tick</name>
    <dbReference type="NCBI Taxonomy" id="6945"/>
    <lineage>
        <taxon>Eukaryota</taxon>
        <taxon>Metazoa</taxon>
        <taxon>Ecdysozoa</taxon>
        <taxon>Arthropoda</taxon>
        <taxon>Chelicerata</taxon>
        <taxon>Arachnida</taxon>
        <taxon>Acari</taxon>
        <taxon>Parasitiformes</taxon>
        <taxon>Ixodida</taxon>
        <taxon>Ixodoidea</taxon>
        <taxon>Ixodidae</taxon>
        <taxon>Ixodinae</taxon>
        <taxon>Ixodes</taxon>
    </lineage>
</organism>
<reference evidence="2" key="1">
    <citation type="submission" date="2008-03" db="EMBL/GenBank/DDBJ databases">
        <title>Annotation of Ixodes scapularis.</title>
        <authorList>
            <consortium name="Ixodes scapularis Genome Project Consortium"/>
            <person name="Caler E."/>
            <person name="Hannick L.I."/>
            <person name="Bidwell S."/>
            <person name="Joardar V."/>
            <person name="Thiagarajan M."/>
            <person name="Amedeo P."/>
            <person name="Galinsky K.J."/>
            <person name="Schobel S."/>
            <person name="Inman J."/>
            <person name="Hostetler J."/>
            <person name="Miller J."/>
            <person name="Hammond M."/>
            <person name="Megy K."/>
            <person name="Lawson D."/>
            <person name="Kodira C."/>
            <person name="Sutton G."/>
            <person name="Meyer J."/>
            <person name="Hill C.A."/>
            <person name="Birren B."/>
            <person name="Nene V."/>
            <person name="Collins F."/>
            <person name="Alarcon-Chaidez F."/>
            <person name="Wikel S."/>
            <person name="Strausberg R."/>
        </authorList>
    </citation>
    <scope>NUCLEOTIDE SEQUENCE [LARGE SCALE GENOMIC DNA]</scope>
    <source>
        <strain evidence="2">Wikel colony</strain>
    </source>
</reference>
<feature type="non-terminal residue" evidence="2">
    <location>
        <position position="1"/>
    </location>
</feature>
<accession>B7PS63</accession>
<dbReference type="VEuPathDB" id="VectorBase:ISCI006902"/>
<name>B7PS63_IXOSC</name>
<dbReference type="HOGENOM" id="CLU_1566791_0_0_1"/>
<sequence>LLAKASRHNWDTCARRGQEATNACRVHGTARRCPGQGVPRANTRPGEGNGVPDTVTQRRGSPAGPLGGRRRKAGQPRWSRVPRVERNTAQQPCSSMSAGAQGRLFSPACRPVPLLAEQETIVVADTTACRRFCVNRSSPLFKSAPVRNGENQLGDPRGKTGLSLGDGVRSLL</sequence>
<dbReference type="EMBL" id="DS777279">
    <property type="protein sequence ID" value="EEC09435.1"/>
    <property type="molecule type" value="Genomic_DNA"/>
</dbReference>
<dbReference type="VEuPathDB" id="VectorBase:ISCW006902"/>
<dbReference type="PaxDb" id="6945-B7PS63"/>
<evidence type="ECO:0000256" key="1">
    <source>
        <dbReference type="SAM" id="MobiDB-lite"/>
    </source>
</evidence>
<dbReference type="AlphaFoldDB" id="B7PS63"/>
<proteinExistence type="predicted"/>
<feature type="non-terminal residue" evidence="2">
    <location>
        <position position="172"/>
    </location>
</feature>
<evidence type="ECO:0000313" key="2">
    <source>
        <dbReference type="EMBL" id="EEC09435.1"/>
    </source>
</evidence>
<protein>
    <submittedName>
        <fullName evidence="2">Uncharacterized protein</fullName>
    </submittedName>
</protein>